<evidence type="ECO:0000313" key="3">
    <source>
        <dbReference type="Proteomes" id="UP000785613"/>
    </source>
</evidence>
<reference evidence="2 3" key="1">
    <citation type="submission" date="2019-09" db="EMBL/GenBank/DDBJ databases">
        <title>Taxonomy of Antarctic Massilia spp.: description of Massilia rubra sp. nov., Massilia aquatica sp. nov., Massilia mucilaginosa sp. nov., Massilia frigida sp. nov. isolated from streams, lakes and regoliths.</title>
        <authorList>
            <person name="Holochova P."/>
            <person name="Sedlacek I."/>
            <person name="Kralova S."/>
            <person name="Maslanova I."/>
            <person name="Busse H.-J."/>
            <person name="Stankova E."/>
            <person name="Vrbovska V."/>
            <person name="Kovarovic V."/>
            <person name="Bartak M."/>
            <person name="Svec P."/>
            <person name="Pantucek R."/>
        </authorList>
    </citation>
    <scope>NUCLEOTIDE SEQUENCE [LARGE SCALE GENOMIC DNA]</scope>
    <source>
        <strain evidence="2 3">CCM 8692</strain>
    </source>
</reference>
<dbReference type="EMBL" id="VUYU01000025">
    <property type="protein sequence ID" value="NHZ37130.1"/>
    <property type="molecule type" value="Genomic_DNA"/>
</dbReference>
<accession>A0ABX0LRH8</accession>
<evidence type="ECO:0000313" key="2">
    <source>
        <dbReference type="EMBL" id="NHZ37130.1"/>
    </source>
</evidence>
<dbReference type="Pfam" id="PF05076">
    <property type="entry name" value="SUFU"/>
    <property type="match status" value="1"/>
</dbReference>
<feature type="domain" description="Suppressor of fused-like" evidence="1">
    <location>
        <begin position="44"/>
        <end position="207"/>
    </location>
</feature>
<dbReference type="InterPro" id="IPR020941">
    <property type="entry name" value="SUFU-like_domain"/>
</dbReference>
<dbReference type="PANTHER" id="PTHR10928">
    <property type="entry name" value="SUPPRESSOR OF FUSED"/>
    <property type="match status" value="1"/>
</dbReference>
<organism evidence="2 3">
    <name type="scientific">Massilia rubra</name>
    <dbReference type="NCBI Taxonomy" id="2607910"/>
    <lineage>
        <taxon>Bacteria</taxon>
        <taxon>Pseudomonadati</taxon>
        <taxon>Pseudomonadota</taxon>
        <taxon>Betaproteobacteria</taxon>
        <taxon>Burkholderiales</taxon>
        <taxon>Oxalobacteraceae</taxon>
        <taxon>Telluria group</taxon>
        <taxon>Massilia</taxon>
    </lineage>
</organism>
<dbReference type="InterPro" id="IPR037181">
    <property type="entry name" value="SUFU_N"/>
</dbReference>
<dbReference type="RefSeq" id="WP_167229781.1">
    <property type="nucleotide sequence ID" value="NZ_VUYU01000025.1"/>
</dbReference>
<gene>
    <name evidence="2" type="ORF">F0185_26540</name>
</gene>
<comment type="caution">
    <text evidence="2">The sequence shown here is derived from an EMBL/GenBank/DDBJ whole genome shotgun (WGS) entry which is preliminary data.</text>
</comment>
<evidence type="ECO:0000259" key="1">
    <source>
        <dbReference type="Pfam" id="PF05076"/>
    </source>
</evidence>
<protein>
    <submittedName>
        <fullName evidence="2">Suppressor of fused domain protein</fullName>
    </submittedName>
</protein>
<dbReference type="Proteomes" id="UP000785613">
    <property type="component" value="Unassembled WGS sequence"/>
</dbReference>
<dbReference type="InterPro" id="IPR007768">
    <property type="entry name" value="Suppressor_of_fused"/>
</dbReference>
<dbReference type="PANTHER" id="PTHR10928:SF2">
    <property type="entry name" value="SUPPRESSOR OF FUSED HOMOLOG"/>
    <property type="match status" value="1"/>
</dbReference>
<dbReference type="SUPFAM" id="SSF103359">
    <property type="entry name" value="Suppressor of Fused, N-terminal domain"/>
    <property type="match status" value="1"/>
</dbReference>
<dbReference type="InterPro" id="IPR017429">
    <property type="entry name" value="Suppressor_of_fused_bac"/>
</dbReference>
<proteinExistence type="predicted"/>
<keyword evidence="3" id="KW-1185">Reference proteome</keyword>
<dbReference type="PIRSF" id="PIRSF038192">
    <property type="entry name" value="Txn_reg_BtrU_prd"/>
    <property type="match status" value="1"/>
</dbReference>
<sequence>MNDQADNDSGTGGWDAINASLAQAYPGQEPRHAAPVLPASLGGGDPLDGISAYFSTQGWPHWHYVTYGLSELYGKESEDLDHSGYGLELTFRLRALPGQTEPPSWAFDFLQNLARYVFRTGNVFQDGHWMTANGPIALDTPTRICSMAFASDPQLPAIDSVNGRVEFVQVVGLTLEEERAANQWAPRKLLDALLPHMPLWITDLERESLLEAPDVAEAVAAGLARDGSSSEALFTDVLQVAEMAPSGAAVGPSFKVTLGARQVASLLTLLPLRLPFGQFFVLSGSDWQLFFEPAEADSVVLEDTMLVVRMCPATLATFTSAMAPREGSYQVAGLAQLTWSVQKTLIRDASGAVVQTIG</sequence>
<name>A0ABX0LRH8_9BURK</name>